<evidence type="ECO:0000259" key="1">
    <source>
        <dbReference type="PROSITE" id="PS50249"/>
    </source>
</evidence>
<accession>A0AAD7UM97</accession>
<evidence type="ECO:0000313" key="2">
    <source>
        <dbReference type="EMBL" id="KAJ8610696.1"/>
    </source>
</evidence>
<organism evidence="2 3">
    <name type="scientific">Chrysophaeum taylorii</name>
    <dbReference type="NCBI Taxonomy" id="2483200"/>
    <lineage>
        <taxon>Eukaryota</taxon>
        <taxon>Sar</taxon>
        <taxon>Stramenopiles</taxon>
        <taxon>Ochrophyta</taxon>
        <taxon>Pelagophyceae</taxon>
        <taxon>Pelagomonadales</taxon>
        <taxon>Pelagomonadaceae</taxon>
        <taxon>Chrysophaeum</taxon>
    </lineage>
</organism>
<sequence length="254" mass="27619">MMAHALSTEQQEVMGLLLGSWFYDELGVAKRADIAEVVTLQRSDRRPDRVEVSGAQLAQASDVAEAKGHKVIGWYHSHPHITVAPSHVDARTQGQYQTLDDGFVGLICAVFQEGDSAMGSVRVVAFQSEDVANEPGGFADGSPPAYDDVVSKKPLWRPREIPVDVTRQGSSVPHLRALANLQDALFEEERAARRKHADAFFADAVFRKGVALLATDSLHPLIHVVASKLAAQHARCAAAKAKLALLRPPNYDDL</sequence>
<dbReference type="InterPro" id="IPR037518">
    <property type="entry name" value="MPN"/>
</dbReference>
<evidence type="ECO:0000313" key="3">
    <source>
        <dbReference type="Proteomes" id="UP001230188"/>
    </source>
</evidence>
<keyword evidence="3" id="KW-1185">Reference proteome</keyword>
<reference evidence="2" key="1">
    <citation type="submission" date="2023-01" db="EMBL/GenBank/DDBJ databases">
        <title>Metagenome sequencing of chrysophaentin producing Chrysophaeum taylorii.</title>
        <authorList>
            <person name="Davison J."/>
            <person name="Bewley C."/>
        </authorList>
    </citation>
    <scope>NUCLEOTIDE SEQUENCE</scope>
    <source>
        <strain evidence="2">NIES-1699</strain>
    </source>
</reference>
<dbReference type="SMART" id="SM00232">
    <property type="entry name" value="JAB_MPN"/>
    <property type="match status" value="1"/>
</dbReference>
<dbReference type="Pfam" id="PF01398">
    <property type="entry name" value="JAB"/>
    <property type="match status" value="1"/>
</dbReference>
<dbReference type="GO" id="GO:0008237">
    <property type="term" value="F:metallopeptidase activity"/>
    <property type="evidence" value="ECO:0007669"/>
    <property type="project" value="InterPro"/>
</dbReference>
<dbReference type="InterPro" id="IPR000555">
    <property type="entry name" value="JAMM/MPN+_dom"/>
</dbReference>
<feature type="domain" description="MPN" evidence="1">
    <location>
        <begin position="1"/>
        <end position="132"/>
    </location>
</feature>
<dbReference type="PROSITE" id="PS50249">
    <property type="entry name" value="MPN"/>
    <property type="match status" value="1"/>
</dbReference>
<dbReference type="EMBL" id="JAQMWT010000096">
    <property type="protein sequence ID" value="KAJ8610696.1"/>
    <property type="molecule type" value="Genomic_DNA"/>
</dbReference>
<dbReference type="Gene3D" id="3.40.140.10">
    <property type="entry name" value="Cytidine Deaminase, domain 2"/>
    <property type="match status" value="1"/>
</dbReference>
<dbReference type="AlphaFoldDB" id="A0AAD7UM97"/>
<name>A0AAD7UM97_9STRA</name>
<dbReference type="InterPro" id="IPR050242">
    <property type="entry name" value="JAMM_MPN+_peptidase_M67A"/>
</dbReference>
<gene>
    <name evidence="2" type="ORF">CTAYLR_005650</name>
</gene>
<comment type="caution">
    <text evidence="2">The sequence shown here is derived from an EMBL/GenBank/DDBJ whole genome shotgun (WGS) entry which is preliminary data.</text>
</comment>
<proteinExistence type="predicted"/>
<protein>
    <recommendedName>
        <fullName evidence="1">MPN domain-containing protein</fullName>
    </recommendedName>
</protein>
<dbReference type="SUPFAM" id="SSF102712">
    <property type="entry name" value="JAB1/MPN domain"/>
    <property type="match status" value="1"/>
</dbReference>
<dbReference type="PANTHER" id="PTHR10410">
    <property type="entry name" value="EUKARYOTIC TRANSLATION INITIATION FACTOR 3 -RELATED"/>
    <property type="match status" value="1"/>
</dbReference>
<dbReference type="Proteomes" id="UP001230188">
    <property type="component" value="Unassembled WGS sequence"/>
</dbReference>